<evidence type="ECO:0000256" key="7">
    <source>
        <dbReference type="ARBA" id="ARBA00022909"/>
    </source>
</evidence>
<dbReference type="PROSITE" id="PS00794">
    <property type="entry name" value="HPPK"/>
    <property type="match status" value="1"/>
</dbReference>
<dbReference type="InterPro" id="IPR000550">
    <property type="entry name" value="Hppk"/>
</dbReference>
<keyword evidence="5 9" id="KW-0418">Kinase</keyword>
<dbReference type="GO" id="GO:0046656">
    <property type="term" value="P:folic acid biosynthetic process"/>
    <property type="evidence" value="ECO:0007669"/>
    <property type="project" value="UniProtKB-KW"/>
</dbReference>
<evidence type="ECO:0000313" key="9">
    <source>
        <dbReference type="EMBL" id="OGL43465.1"/>
    </source>
</evidence>
<dbReference type="Proteomes" id="UP000179266">
    <property type="component" value="Unassembled WGS sequence"/>
</dbReference>
<evidence type="ECO:0000259" key="8">
    <source>
        <dbReference type="PROSITE" id="PS00794"/>
    </source>
</evidence>
<dbReference type="PANTHER" id="PTHR43071:SF1">
    <property type="entry name" value="2-AMINO-4-HYDROXY-6-HYDROXYMETHYLDIHYDROPTERIDINE PYROPHOSPHOKINASE"/>
    <property type="match status" value="1"/>
</dbReference>
<dbReference type="EMBL" id="MGDD01000274">
    <property type="protein sequence ID" value="OGL43465.1"/>
    <property type="molecule type" value="Genomic_DNA"/>
</dbReference>
<name>A0A1F7RPI0_9BACT</name>
<dbReference type="GO" id="GO:0003848">
    <property type="term" value="F:2-amino-4-hydroxy-6-hydroxymethyldihydropteridine diphosphokinase activity"/>
    <property type="evidence" value="ECO:0007669"/>
    <property type="project" value="UniProtKB-EC"/>
</dbReference>
<evidence type="ECO:0000256" key="2">
    <source>
        <dbReference type="ARBA" id="ARBA00013253"/>
    </source>
</evidence>
<dbReference type="PANTHER" id="PTHR43071">
    <property type="entry name" value="2-AMINO-4-HYDROXY-6-HYDROXYMETHYLDIHYDROPTERIDINE PYROPHOSPHOKINASE"/>
    <property type="match status" value="1"/>
</dbReference>
<gene>
    <name evidence="9" type="ORF">A2161_13665</name>
</gene>
<dbReference type="GO" id="GO:0016301">
    <property type="term" value="F:kinase activity"/>
    <property type="evidence" value="ECO:0007669"/>
    <property type="project" value="UniProtKB-KW"/>
</dbReference>
<evidence type="ECO:0000256" key="1">
    <source>
        <dbReference type="ARBA" id="ARBA00005051"/>
    </source>
</evidence>
<feature type="domain" description="7,8-dihydro-6-hydroxymethylpterin-pyrophosphokinase" evidence="8">
    <location>
        <begin position="91"/>
        <end position="102"/>
    </location>
</feature>
<dbReference type="AlphaFoldDB" id="A0A1F7RPI0"/>
<evidence type="ECO:0000256" key="5">
    <source>
        <dbReference type="ARBA" id="ARBA00022777"/>
    </source>
</evidence>
<organism evidence="9 10">
    <name type="scientific">Candidatus Schekmanbacteria bacterium RBG_13_48_7</name>
    <dbReference type="NCBI Taxonomy" id="1817878"/>
    <lineage>
        <taxon>Bacteria</taxon>
        <taxon>Candidatus Schekmaniibacteriota</taxon>
    </lineage>
</organism>
<reference evidence="9 10" key="1">
    <citation type="journal article" date="2016" name="Nat. Commun.">
        <title>Thousands of microbial genomes shed light on interconnected biogeochemical processes in an aquifer system.</title>
        <authorList>
            <person name="Anantharaman K."/>
            <person name="Brown C.T."/>
            <person name="Hug L.A."/>
            <person name="Sharon I."/>
            <person name="Castelle C.J."/>
            <person name="Probst A.J."/>
            <person name="Thomas B.C."/>
            <person name="Singh A."/>
            <person name="Wilkins M.J."/>
            <person name="Karaoz U."/>
            <person name="Brodie E.L."/>
            <person name="Williams K.H."/>
            <person name="Hubbard S.S."/>
            <person name="Banfield J.F."/>
        </authorList>
    </citation>
    <scope>NUCLEOTIDE SEQUENCE [LARGE SCALE GENOMIC DNA]</scope>
</reference>
<keyword evidence="3" id="KW-0808">Transferase</keyword>
<dbReference type="Gene3D" id="3.30.70.560">
    <property type="entry name" value="7,8-Dihydro-6-hydroxymethylpterin-pyrophosphokinase HPPK"/>
    <property type="match status" value="1"/>
</dbReference>
<dbReference type="InterPro" id="IPR035907">
    <property type="entry name" value="Hppk_sf"/>
</dbReference>
<dbReference type="GO" id="GO:0046654">
    <property type="term" value="P:tetrahydrofolate biosynthetic process"/>
    <property type="evidence" value="ECO:0007669"/>
    <property type="project" value="UniProtKB-UniPathway"/>
</dbReference>
<evidence type="ECO:0000256" key="3">
    <source>
        <dbReference type="ARBA" id="ARBA00022679"/>
    </source>
</evidence>
<protein>
    <recommendedName>
        <fullName evidence="2">2-amino-4-hydroxy-6-hydroxymethyldihydropteridine diphosphokinase</fullName>
        <ecNumber evidence="2">2.7.6.3</ecNumber>
    </recommendedName>
</protein>
<proteinExistence type="predicted"/>
<evidence type="ECO:0000256" key="4">
    <source>
        <dbReference type="ARBA" id="ARBA00022741"/>
    </source>
</evidence>
<dbReference type="CDD" id="cd00483">
    <property type="entry name" value="HPPK"/>
    <property type="match status" value="1"/>
</dbReference>
<evidence type="ECO:0000256" key="6">
    <source>
        <dbReference type="ARBA" id="ARBA00022840"/>
    </source>
</evidence>
<dbReference type="NCBIfam" id="TIGR01498">
    <property type="entry name" value="folK"/>
    <property type="match status" value="1"/>
</dbReference>
<dbReference type="Pfam" id="PF01288">
    <property type="entry name" value="HPPK"/>
    <property type="match status" value="1"/>
</dbReference>
<keyword evidence="4" id="KW-0547">Nucleotide-binding</keyword>
<comment type="caution">
    <text evidence="9">The sequence shown here is derived from an EMBL/GenBank/DDBJ whole genome shotgun (WGS) entry which is preliminary data.</text>
</comment>
<keyword evidence="7" id="KW-0289">Folate biosynthesis</keyword>
<sequence length="190" mass="21851">MSSESQVYIGIGSNLGDPFVNTINAMNLMSGLEHTKLVNNSSLYWSDPQSPVSQNIFLNSVVLLNTNLSPEHLLRELKNIEKQMGRIQSIRWGPRIIDLDILFYENLIIVTKDLVIPHPRIHKRLFSMVPLLEITPDLQHPLLNGRLSQYLDSLHAMQFVTMAYQRIQGTIREFFALTENENQRSKIYSC</sequence>
<dbReference type="SUPFAM" id="SSF55083">
    <property type="entry name" value="6-hydroxymethyl-7,8-dihydropterin pyrophosphokinase, HPPK"/>
    <property type="match status" value="1"/>
</dbReference>
<keyword evidence="6" id="KW-0067">ATP-binding</keyword>
<dbReference type="EC" id="2.7.6.3" evidence="2"/>
<accession>A0A1F7RPI0</accession>
<dbReference type="GO" id="GO:0005524">
    <property type="term" value="F:ATP binding"/>
    <property type="evidence" value="ECO:0007669"/>
    <property type="project" value="UniProtKB-KW"/>
</dbReference>
<dbReference type="UniPathway" id="UPA00077">
    <property type="reaction ID" value="UER00155"/>
</dbReference>
<comment type="pathway">
    <text evidence="1">Cofactor biosynthesis; tetrahydrofolate biosynthesis; 2-amino-4-hydroxy-6-hydroxymethyl-7,8-dihydropteridine diphosphate from 7,8-dihydroneopterin triphosphate: step 4/4.</text>
</comment>
<evidence type="ECO:0000313" key="10">
    <source>
        <dbReference type="Proteomes" id="UP000179266"/>
    </source>
</evidence>